<organism evidence="4 5">
    <name type="scientific">Inquilinus limosus MP06</name>
    <dbReference type="NCBI Taxonomy" id="1398085"/>
    <lineage>
        <taxon>Bacteria</taxon>
        <taxon>Pseudomonadati</taxon>
        <taxon>Pseudomonadota</taxon>
        <taxon>Alphaproteobacteria</taxon>
        <taxon>Rhodospirillales</taxon>
        <taxon>Rhodospirillaceae</taxon>
        <taxon>Inquilinus</taxon>
    </lineage>
</organism>
<dbReference type="Proteomes" id="UP000029995">
    <property type="component" value="Unassembled WGS sequence"/>
</dbReference>
<dbReference type="GO" id="GO:0030976">
    <property type="term" value="F:thiamine pyrophosphate binding"/>
    <property type="evidence" value="ECO:0007669"/>
    <property type="project" value="InterPro"/>
</dbReference>
<dbReference type="GO" id="GO:0016831">
    <property type="term" value="F:carboxy-lyase activity"/>
    <property type="evidence" value="ECO:0007669"/>
    <property type="project" value="UniProtKB-KW"/>
</dbReference>
<keyword evidence="4" id="KW-0670">Pyruvate</keyword>
<dbReference type="Pfam" id="PF02776">
    <property type="entry name" value="TPP_enzyme_N"/>
    <property type="match status" value="1"/>
</dbReference>
<dbReference type="InterPro" id="IPR012001">
    <property type="entry name" value="Thiamin_PyroP_enz_TPP-bd_dom"/>
</dbReference>
<reference evidence="4 5" key="1">
    <citation type="submission" date="2014-01" db="EMBL/GenBank/DDBJ databases">
        <title>Genome sequence determination for a cystic fibrosis isolate, Inquilinus limosus.</title>
        <authorList>
            <person name="Pino M."/>
            <person name="Di Conza J."/>
            <person name="Gutkind G."/>
        </authorList>
    </citation>
    <scope>NUCLEOTIDE SEQUENCE [LARGE SCALE GENOMIC DNA]</scope>
    <source>
        <strain evidence="4 5">MP06</strain>
    </source>
</reference>
<dbReference type="PANTHER" id="PTHR42818">
    <property type="entry name" value="SULFOPYRUVATE DECARBOXYLASE SUBUNIT ALPHA"/>
    <property type="match status" value="1"/>
</dbReference>
<dbReference type="EMBL" id="JANX01000186">
    <property type="protein sequence ID" value="KGM33422.1"/>
    <property type="molecule type" value="Genomic_DNA"/>
</dbReference>
<dbReference type="InterPro" id="IPR051818">
    <property type="entry name" value="TPP_dependent_decarboxylase"/>
</dbReference>
<dbReference type="InterPro" id="IPR029061">
    <property type="entry name" value="THDP-binding"/>
</dbReference>
<evidence type="ECO:0000256" key="1">
    <source>
        <dbReference type="ARBA" id="ARBA00022793"/>
    </source>
</evidence>
<dbReference type="PANTHER" id="PTHR42818:SF1">
    <property type="entry name" value="SULFOPYRUVATE DECARBOXYLASE"/>
    <property type="match status" value="1"/>
</dbReference>
<dbReference type="SUPFAM" id="SSF52518">
    <property type="entry name" value="Thiamin diphosphate-binding fold (THDP-binding)"/>
    <property type="match status" value="1"/>
</dbReference>
<dbReference type="RefSeq" id="WP_034839048.1">
    <property type="nucleotide sequence ID" value="NZ_JANX01000186.1"/>
</dbReference>
<evidence type="ECO:0000259" key="3">
    <source>
        <dbReference type="Pfam" id="PF02776"/>
    </source>
</evidence>
<comment type="caution">
    <text evidence="4">The sequence shown here is derived from an EMBL/GenBank/DDBJ whole genome shotgun (WGS) entry which is preliminary data.</text>
</comment>
<dbReference type="AlphaFoldDB" id="A0A0A0D8Z4"/>
<evidence type="ECO:0000256" key="2">
    <source>
        <dbReference type="ARBA" id="ARBA00023239"/>
    </source>
</evidence>
<dbReference type="CDD" id="cd07035">
    <property type="entry name" value="TPP_PYR_POX_like"/>
    <property type="match status" value="1"/>
</dbReference>
<evidence type="ECO:0000313" key="4">
    <source>
        <dbReference type="EMBL" id="KGM33422.1"/>
    </source>
</evidence>
<sequence length="169" mass="17932">MITADEFIAAAKARGHDFYTGVPCSFLTPLINGVLSSKALTYVGAASEGEAVAIAAGAWLAGRRTVVMCQNSGLGNAVNPLTSLNAPFRIPTLFVTTWRGQPGLPDEPQHEVMGRITQDLLELIEVPQAAFPATTETLGPALDQAAARMDETGLPYAFVMKKGDVRDED</sequence>
<feature type="non-terminal residue" evidence="4">
    <location>
        <position position="169"/>
    </location>
</feature>
<feature type="domain" description="Thiamine pyrophosphate enzyme N-terminal TPP-binding" evidence="3">
    <location>
        <begin position="3"/>
        <end position="105"/>
    </location>
</feature>
<keyword evidence="1" id="KW-0210">Decarboxylase</keyword>
<keyword evidence="2" id="KW-0456">Lyase</keyword>
<proteinExistence type="predicted"/>
<evidence type="ECO:0000313" key="5">
    <source>
        <dbReference type="Proteomes" id="UP000029995"/>
    </source>
</evidence>
<accession>A0A0A0D8Z4</accession>
<gene>
    <name evidence="4" type="ORF">P409_15950</name>
</gene>
<name>A0A0A0D8Z4_9PROT</name>
<protein>
    <submittedName>
        <fullName evidence="4">Pyruvate decarboxylase</fullName>
    </submittedName>
</protein>
<dbReference type="Gene3D" id="3.40.50.970">
    <property type="match status" value="1"/>
</dbReference>